<accession>A0A4U3L5Z4</accession>
<evidence type="ECO:0000313" key="4">
    <source>
        <dbReference type="EMBL" id="TKK69774.1"/>
    </source>
</evidence>
<dbReference type="GO" id="GO:0016301">
    <property type="term" value="F:kinase activity"/>
    <property type="evidence" value="ECO:0007669"/>
    <property type="project" value="UniProtKB-KW"/>
</dbReference>
<dbReference type="Gene3D" id="3.40.1190.20">
    <property type="match status" value="1"/>
</dbReference>
<dbReference type="AlphaFoldDB" id="A0A4U3L5Z4"/>
<dbReference type="OrthoDB" id="9813569at2"/>
<comment type="caution">
    <text evidence="4">The sequence shown here is derived from an EMBL/GenBank/DDBJ whole genome shotgun (WGS) entry which is preliminary data.</text>
</comment>
<name>A0A4U3L5Z4_9BACT</name>
<dbReference type="InterPro" id="IPR029056">
    <property type="entry name" value="Ribokinase-like"/>
</dbReference>
<feature type="domain" description="Carbohydrate kinase PfkB" evidence="3">
    <location>
        <begin position="22"/>
        <end position="280"/>
    </location>
</feature>
<protein>
    <submittedName>
        <fullName evidence="4">Sugar kinase</fullName>
    </submittedName>
</protein>
<reference evidence="4 5" key="1">
    <citation type="submission" date="2019-05" db="EMBL/GenBank/DDBJ databases">
        <title>Panacibacter sp. strain 17mud1-8 Genome sequencing and assembly.</title>
        <authorList>
            <person name="Chhetri G."/>
        </authorList>
    </citation>
    <scope>NUCLEOTIDE SEQUENCE [LARGE SCALE GENOMIC DNA]</scope>
    <source>
        <strain evidence="4 5">17mud1-8</strain>
    </source>
</reference>
<keyword evidence="2 4" id="KW-0418">Kinase</keyword>
<dbReference type="Proteomes" id="UP000305848">
    <property type="component" value="Unassembled WGS sequence"/>
</dbReference>
<organism evidence="4 5">
    <name type="scientific">Ilyomonas limi</name>
    <dbReference type="NCBI Taxonomy" id="2575867"/>
    <lineage>
        <taxon>Bacteria</taxon>
        <taxon>Pseudomonadati</taxon>
        <taxon>Bacteroidota</taxon>
        <taxon>Chitinophagia</taxon>
        <taxon>Chitinophagales</taxon>
        <taxon>Chitinophagaceae</taxon>
        <taxon>Ilyomonas</taxon>
    </lineage>
</organism>
<sequence>MALLVVGSMAFDKIETPFGISEKIVGGSATYVAYAASNFVKPIQQISIVGNDFPQEELQSLQSRGVQLDGVEVVKDKPSFFWSGRYHLDMNTRDTLVTDLNVLADFNPIVPESFQGTEFLMLGNLVPALQKSVIQQLRTRPKLIVMDTMNFWMESALADLHDVLTMVDVLLVNDSEARQLTDEFSLVKAARKILTMGPKYLIIKKGEHGALLFHGKEVFFAPALPLEDVYDPTGAGDTFAGGFIGHLAKTKDISFGNMKTAIIVGSAMASFCVEQFGVQRLKEITKQDIDERMEAFVQLVNFDIALV</sequence>
<dbReference type="InterPro" id="IPR002173">
    <property type="entry name" value="Carboh/pur_kinase_PfkB_CS"/>
</dbReference>
<dbReference type="PANTHER" id="PTHR10584:SF166">
    <property type="entry name" value="RIBOKINASE"/>
    <property type="match status" value="1"/>
</dbReference>
<evidence type="ECO:0000259" key="3">
    <source>
        <dbReference type="Pfam" id="PF00294"/>
    </source>
</evidence>
<gene>
    <name evidence="4" type="ORF">FC093_06715</name>
</gene>
<dbReference type="GO" id="GO:0005829">
    <property type="term" value="C:cytosol"/>
    <property type="evidence" value="ECO:0007669"/>
    <property type="project" value="TreeGrafter"/>
</dbReference>
<dbReference type="EMBL" id="SZQL01000004">
    <property type="protein sequence ID" value="TKK69774.1"/>
    <property type="molecule type" value="Genomic_DNA"/>
</dbReference>
<proteinExistence type="predicted"/>
<dbReference type="RefSeq" id="WP_137260995.1">
    <property type="nucleotide sequence ID" value="NZ_SZQL01000004.1"/>
</dbReference>
<evidence type="ECO:0000313" key="5">
    <source>
        <dbReference type="Proteomes" id="UP000305848"/>
    </source>
</evidence>
<dbReference type="Pfam" id="PF00294">
    <property type="entry name" value="PfkB"/>
    <property type="match status" value="1"/>
</dbReference>
<dbReference type="SUPFAM" id="SSF53613">
    <property type="entry name" value="Ribokinase-like"/>
    <property type="match status" value="1"/>
</dbReference>
<dbReference type="InterPro" id="IPR011611">
    <property type="entry name" value="PfkB_dom"/>
</dbReference>
<evidence type="ECO:0000256" key="1">
    <source>
        <dbReference type="ARBA" id="ARBA00022679"/>
    </source>
</evidence>
<evidence type="ECO:0000256" key="2">
    <source>
        <dbReference type="ARBA" id="ARBA00022777"/>
    </source>
</evidence>
<dbReference type="PANTHER" id="PTHR10584">
    <property type="entry name" value="SUGAR KINASE"/>
    <property type="match status" value="1"/>
</dbReference>
<dbReference type="PROSITE" id="PS00584">
    <property type="entry name" value="PFKB_KINASES_2"/>
    <property type="match status" value="1"/>
</dbReference>
<keyword evidence="1" id="KW-0808">Transferase</keyword>
<keyword evidence="5" id="KW-1185">Reference proteome</keyword>